<keyword evidence="5 6" id="KW-0694">RNA-binding</keyword>
<accession>A0A915EDA2</accession>
<comment type="subcellular location">
    <subcellularLocation>
        <location evidence="1">Mitochondrion</location>
    </subcellularLocation>
</comment>
<dbReference type="SMART" id="SM00650">
    <property type="entry name" value="rADc"/>
    <property type="match status" value="1"/>
</dbReference>
<dbReference type="SUPFAM" id="SSF53335">
    <property type="entry name" value="S-adenosyl-L-methionine-dependent methyltransferases"/>
    <property type="match status" value="1"/>
</dbReference>
<dbReference type="InterPro" id="IPR020596">
    <property type="entry name" value="rRNA_Ade_Mease_Trfase_CS"/>
</dbReference>
<name>A0A915EDA2_9BILA</name>
<dbReference type="PANTHER" id="PTHR11727:SF17">
    <property type="entry name" value="DIMETHYLADENOSINE TRANSFERASE 1, MITOCHONDRIAL"/>
    <property type="match status" value="1"/>
</dbReference>
<protein>
    <recommendedName>
        <fullName evidence="7">rRNA adenine N(6)-methyltransferase</fullName>
        <ecNumber evidence="7">2.1.1.-</ecNumber>
    </recommendedName>
</protein>
<evidence type="ECO:0000259" key="8">
    <source>
        <dbReference type="SMART" id="SM00650"/>
    </source>
</evidence>
<dbReference type="GO" id="GO:0006391">
    <property type="term" value="P:transcription initiation at mitochondrial promoter"/>
    <property type="evidence" value="ECO:0007669"/>
    <property type="project" value="TreeGrafter"/>
</dbReference>
<dbReference type="CDD" id="cd02440">
    <property type="entry name" value="AdoMet_MTases"/>
    <property type="match status" value="1"/>
</dbReference>
<dbReference type="PROSITE" id="PS01131">
    <property type="entry name" value="RRNA_A_DIMETH"/>
    <property type="match status" value="1"/>
</dbReference>
<dbReference type="GO" id="GO:0000179">
    <property type="term" value="F:rRNA (adenine-N6,N6-)-dimethyltransferase activity"/>
    <property type="evidence" value="ECO:0007669"/>
    <property type="project" value="UniProtKB-UniRule"/>
</dbReference>
<feature type="binding site" evidence="6">
    <location>
        <position position="159"/>
    </location>
    <ligand>
        <name>S-adenosyl-L-methionine</name>
        <dbReference type="ChEBI" id="CHEBI:59789"/>
    </ligand>
</feature>
<reference evidence="10" key="1">
    <citation type="submission" date="2022-11" db="UniProtKB">
        <authorList>
            <consortium name="WormBaseParasite"/>
        </authorList>
    </citation>
    <scope>IDENTIFICATION</scope>
</reference>
<comment type="similarity">
    <text evidence="6 7">Belongs to the class I-like SAM-binding methyltransferase superfamily. rRNA adenine N(6)-methyltransferase family.</text>
</comment>
<evidence type="ECO:0000313" key="9">
    <source>
        <dbReference type="Proteomes" id="UP000887574"/>
    </source>
</evidence>
<dbReference type="WBParaSite" id="jg5452">
    <property type="protein sequence ID" value="jg5452"/>
    <property type="gene ID" value="jg5452"/>
</dbReference>
<evidence type="ECO:0000256" key="6">
    <source>
        <dbReference type="PROSITE-ProRule" id="PRU01026"/>
    </source>
</evidence>
<dbReference type="Gene3D" id="1.10.8.100">
    <property type="entry name" value="Ribosomal RNA adenine dimethylase-like, domain 2"/>
    <property type="match status" value="1"/>
</dbReference>
<proteinExistence type="inferred from homology"/>
<evidence type="ECO:0000256" key="3">
    <source>
        <dbReference type="ARBA" id="ARBA00022679"/>
    </source>
</evidence>
<dbReference type="GO" id="GO:0034246">
    <property type="term" value="F:mitochondrial transcription factor activity"/>
    <property type="evidence" value="ECO:0007669"/>
    <property type="project" value="TreeGrafter"/>
</dbReference>
<dbReference type="InterPro" id="IPR023165">
    <property type="entry name" value="rRNA_Ade_diMease-like_C"/>
</dbReference>
<dbReference type="GO" id="GO:0005759">
    <property type="term" value="C:mitochondrial matrix"/>
    <property type="evidence" value="ECO:0007669"/>
    <property type="project" value="TreeGrafter"/>
</dbReference>
<sequence>MAKRIFTPRAITSKYALPVLQTHNWDVPPLPALRDFIHMYRLKAKKVLSQNYIMNMQLNRKVVHKAGDINDGMVIEIGPGPGGITRALLERPVRRLDVIEIDERFIPPLDILKGSSNGRLHIHSANILKTDEEQIWKDAGAERLSWLDEKLPPLHLIGNLPFNIAIPLILRREGAWTFGRVPLTLTFQLEVAKRIVSKIDSDFRSRLSIMAQFVSVPKLVFEMPGIPLYFFGFQVLFCAKTKVDVGLVRFVPRITPLINAPYEVVEKVVRHVFMFRQRHLSHGLKALYPRELVKELYPDIIKHSCIDPKRISVELEVEEVGQLCDVYYMQCNENPGLFLYRKENWKKGMDVLKDLPTLCHLHMYSILRTRSAQKVSH</sequence>
<dbReference type="InterPro" id="IPR029063">
    <property type="entry name" value="SAM-dependent_MTases_sf"/>
</dbReference>
<feature type="binding site" evidence="6">
    <location>
        <position position="53"/>
    </location>
    <ligand>
        <name>S-adenosyl-L-methionine</name>
        <dbReference type="ChEBI" id="CHEBI:59789"/>
    </ligand>
</feature>
<feature type="binding site" evidence="6">
    <location>
        <position position="78"/>
    </location>
    <ligand>
        <name>S-adenosyl-L-methionine</name>
        <dbReference type="ChEBI" id="CHEBI:59789"/>
    </ligand>
</feature>
<evidence type="ECO:0000256" key="4">
    <source>
        <dbReference type="ARBA" id="ARBA00022691"/>
    </source>
</evidence>
<dbReference type="Proteomes" id="UP000887574">
    <property type="component" value="Unplaced"/>
</dbReference>
<evidence type="ECO:0000256" key="5">
    <source>
        <dbReference type="ARBA" id="ARBA00022884"/>
    </source>
</evidence>
<evidence type="ECO:0000256" key="2">
    <source>
        <dbReference type="ARBA" id="ARBA00022603"/>
    </source>
</evidence>
<comment type="caution">
    <text evidence="6">Lacks conserved residue(s) required for the propagation of feature annotation.</text>
</comment>
<evidence type="ECO:0000256" key="1">
    <source>
        <dbReference type="ARBA" id="ARBA00004173"/>
    </source>
</evidence>
<feature type="binding site" evidence="6">
    <location>
        <position position="51"/>
    </location>
    <ligand>
        <name>S-adenosyl-L-methionine</name>
        <dbReference type="ChEBI" id="CHEBI:59789"/>
    </ligand>
</feature>
<dbReference type="PROSITE" id="PS51689">
    <property type="entry name" value="SAM_RNA_A_N6_MT"/>
    <property type="match status" value="1"/>
</dbReference>
<dbReference type="Pfam" id="PF00398">
    <property type="entry name" value="RrnaAD"/>
    <property type="match status" value="1"/>
</dbReference>
<keyword evidence="2 6" id="KW-0489">Methyltransferase</keyword>
<evidence type="ECO:0000313" key="10">
    <source>
        <dbReference type="WBParaSite" id="jg5452"/>
    </source>
</evidence>
<keyword evidence="3 6" id="KW-0808">Transferase</keyword>
<feature type="binding site" evidence="6">
    <location>
        <position position="100"/>
    </location>
    <ligand>
        <name>S-adenosyl-L-methionine</name>
        <dbReference type="ChEBI" id="CHEBI:59789"/>
    </ligand>
</feature>
<keyword evidence="9" id="KW-1185">Reference proteome</keyword>
<dbReference type="Gene3D" id="3.40.50.150">
    <property type="entry name" value="Vaccinia Virus protein VP39"/>
    <property type="match status" value="1"/>
</dbReference>
<feature type="domain" description="Ribosomal RNA adenine methylase transferase N-terminal" evidence="8">
    <location>
        <begin position="58"/>
        <end position="254"/>
    </location>
</feature>
<dbReference type="GO" id="GO:0003723">
    <property type="term" value="F:RNA binding"/>
    <property type="evidence" value="ECO:0007669"/>
    <property type="project" value="UniProtKB-UniRule"/>
</dbReference>
<evidence type="ECO:0000256" key="7">
    <source>
        <dbReference type="RuleBase" id="RU362106"/>
    </source>
</evidence>
<dbReference type="EC" id="2.1.1.-" evidence="7"/>
<organism evidence="9 10">
    <name type="scientific">Ditylenchus dipsaci</name>
    <dbReference type="NCBI Taxonomy" id="166011"/>
    <lineage>
        <taxon>Eukaryota</taxon>
        <taxon>Metazoa</taxon>
        <taxon>Ecdysozoa</taxon>
        <taxon>Nematoda</taxon>
        <taxon>Chromadorea</taxon>
        <taxon>Rhabditida</taxon>
        <taxon>Tylenchina</taxon>
        <taxon>Tylenchomorpha</taxon>
        <taxon>Sphaerularioidea</taxon>
        <taxon>Anguinidae</taxon>
        <taxon>Anguininae</taxon>
        <taxon>Ditylenchus</taxon>
    </lineage>
</organism>
<dbReference type="AlphaFoldDB" id="A0A915EDA2"/>
<keyword evidence="4 6" id="KW-0949">S-adenosyl-L-methionine</keyword>
<dbReference type="InterPro" id="IPR001737">
    <property type="entry name" value="KsgA/Erm"/>
</dbReference>
<dbReference type="InterPro" id="IPR020598">
    <property type="entry name" value="rRNA_Ade_methylase_Trfase_N"/>
</dbReference>
<dbReference type="PANTHER" id="PTHR11727">
    <property type="entry name" value="DIMETHYLADENOSINE TRANSFERASE"/>
    <property type="match status" value="1"/>
</dbReference>
<keyword evidence="7" id="KW-0698">rRNA processing</keyword>